<evidence type="ECO:0000256" key="1">
    <source>
        <dbReference type="ARBA" id="ARBA00006110"/>
    </source>
</evidence>
<dbReference type="InterPro" id="IPR024326">
    <property type="entry name" value="RRP7_C"/>
</dbReference>
<feature type="compositionally biased region" description="Basic residues" evidence="2">
    <location>
        <begin position="39"/>
        <end position="51"/>
    </location>
</feature>
<dbReference type="GO" id="GO:0000028">
    <property type="term" value="P:ribosomal small subunit assembly"/>
    <property type="evidence" value="ECO:0007669"/>
    <property type="project" value="TreeGrafter"/>
</dbReference>
<dbReference type="GO" id="GO:0032545">
    <property type="term" value="C:CURI complex"/>
    <property type="evidence" value="ECO:0007669"/>
    <property type="project" value="TreeGrafter"/>
</dbReference>
<comment type="caution">
    <text evidence="4">The sequence shown here is derived from an EMBL/GenBank/DDBJ whole genome shotgun (WGS) entry which is preliminary data.</text>
</comment>
<gene>
    <name evidence="4" type="ORF">SASPL_132136</name>
</gene>
<protein>
    <recommendedName>
        <fullName evidence="3">Ribosomal RNA-processing protein 7 C-terminal domain-containing protein</fullName>
    </recommendedName>
</protein>
<organism evidence="4">
    <name type="scientific">Salvia splendens</name>
    <name type="common">Scarlet sage</name>
    <dbReference type="NCBI Taxonomy" id="180675"/>
    <lineage>
        <taxon>Eukaryota</taxon>
        <taxon>Viridiplantae</taxon>
        <taxon>Streptophyta</taxon>
        <taxon>Embryophyta</taxon>
        <taxon>Tracheophyta</taxon>
        <taxon>Spermatophyta</taxon>
        <taxon>Magnoliopsida</taxon>
        <taxon>eudicotyledons</taxon>
        <taxon>Gunneridae</taxon>
        <taxon>Pentapetalae</taxon>
        <taxon>asterids</taxon>
        <taxon>lamiids</taxon>
        <taxon>Lamiales</taxon>
        <taxon>Lamiaceae</taxon>
        <taxon>Nepetoideae</taxon>
        <taxon>Mentheae</taxon>
        <taxon>Salviinae</taxon>
        <taxon>Salvia</taxon>
        <taxon>Salvia subgen. Calosphace</taxon>
        <taxon>core Calosphace</taxon>
    </lineage>
</organism>
<reference evidence="4" key="2">
    <citation type="submission" date="2020-08" db="EMBL/GenBank/DDBJ databases">
        <title>Plant Genome Project.</title>
        <authorList>
            <person name="Zhang R.-G."/>
        </authorList>
    </citation>
    <scope>NUCLEOTIDE SEQUENCE</scope>
    <source>
        <strain evidence="4">Huo1</strain>
        <tissue evidence="4">Leaf</tissue>
    </source>
</reference>
<dbReference type="EMBL" id="PNBA02000011">
    <property type="protein sequence ID" value="KAG6409104.1"/>
    <property type="molecule type" value="Genomic_DNA"/>
</dbReference>
<name>A0A8X8XAK5_SALSN</name>
<dbReference type="PANTHER" id="PTHR13191:SF0">
    <property type="entry name" value="RIBOSOMAL RNA-PROCESSING PROTEIN 7 HOMOLOG A-RELATED"/>
    <property type="match status" value="1"/>
</dbReference>
<feature type="region of interest" description="Disordered" evidence="2">
    <location>
        <begin position="1"/>
        <end position="65"/>
    </location>
</feature>
<feature type="region of interest" description="Disordered" evidence="2">
    <location>
        <begin position="152"/>
        <end position="178"/>
    </location>
</feature>
<sequence length="348" mass="39642">MNSNDKKKKMKKRKASTDVRVVAETVETRQVKDATPKKSGGKRKSDRKRNRSGTARRDAESIVPSVTTEIEDAVSNREPSEAKLVKQRKRKGRVLRVSATLMIPTAKMMTRKNATVSKMIKISMFEAQLTVYLNFSYWMADSIPEEQFSVSGGINKSDAVTNGKKGKSKNTERKKRKGSLCQIMKPSDSLLETREEIAEDEVYQMSSGDEDYSKGMKKWITHYHQSRPGLNVLQQRIDDFIMAHEAREEQAKAEKLAQAAEGGWTVVVHQKGRKKTTEADSGIAVGSVAQAAVLDKMGKKKKKEVGLDFYQFNRREAHRNEIMMLQSKFEQDKKRIQQMRAARKFRPY</sequence>
<feature type="compositionally biased region" description="Basic residues" evidence="2">
    <location>
        <begin position="1"/>
        <end position="14"/>
    </location>
</feature>
<evidence type="ECO:0000256" key="2">
    <source>
        <dbReference type="SAM" id="MobiDB-lite"/>
    </source>
</evidence>
<evidence type="ECO:0000259" key="3">
    <source>
        <dbReference type="Pfam" id="PF12923"/>
    </source>
</evidence>
<comment type="similarity">
    <text evidence="1">Belongs to the RRP7 family.</text>
</comment>
<evidence type="ECO:0000313" key="4">
    <source>
        <dbReference type="EMBL" id="KAG6409104.1"/>
    </source>
</evidence>
<dbReference type="CDD" id="cd12951">
    <property type="entry name" value="RRP7_Rrp7A"/>
    <property type="match status" value="1"/>
</dbReference>
<dbReference type="InterPro" id="IPR040446">
    <property type="entry name" value="RRP7"/>
</dbReference>
<proteinExistence type="inferred from homology"/>
<accession>A0A8X8XAK5</accession>
<reference evidence="4" key="1">
    <citation type="submission" date="2018-01" db="EMBL/GenBank/DDBJ databases">
        <authorList>
            <person name="Mao J.F."/>
        </authorList>
    </citation>
    <scope>NUCLEOTIDE SEQUENCE</scope>
    <source>
        <strain evidence="4">Huo1</strain>
        <tissue evidence="4">Leaf</tissue>
    </source>
</reference>
<dbReference type="GO" id="GO:0034456">
    <property type="term" value="C:UTP-C complex"/>
    <property type="evidence" value="ECO:0007669"/>
    <property type="project" value="TreeGrafter"/>
</dbReference>
<keyword evidence="5" id="KW-1185">Reference proteome</keyword>
<dbReference type="PANTHER" id="PTHR13191">
    <property type="entry name" value="RIBOSOMAL RNA PROCESSING PROTEIN 7-RELATED"/>
    <property type="match status" value="1"/>
</dbReference>
<feature type="compositionally biased region" description="Basic residues" evidence="2">
    <location>
        <begin position="164"/>
        <end position="178"/>
    </location>
</feature>
<feature type="domain" description="Ribosomal RNA-processing protein 7 C-terminal" evidence="3">
    <location>
        <begin position="225"/>
        <end position="348"/>
    </location>
</feature>
<dbReference type="GO" id="GO:0006364">
    <property type="term" value="P:rRNA processing"/>
    <property type="evidence" value="ECO:0007669"/>
    <property type="project" value="TreeGrafter"/>
</dbReference>
<dbReference type="Proteomes" id="UP000298416">
    <property type="component" value="Unassembled WGS sequence"/>
</dbReference>
<feature type="compositionally biased region" description="Basic and acidic residues" evidence="2">
    <location>
        <begin position="26"/>
        <end position="36"/>
    </location>
</feature>
<dbReference type="AlphaFoldDB" id="A0A8X8XAK5"/>
<dbReference type="Gene3D" id="6.10.250.1770">
    <property type="match status" value="1"/>
</dbReference>
<evidence type="ECO:0000313" key="5">
    <source>
        <dbReference type="Proteomes" id="UP000298416"/>
    </source>
</evidence>
<dbReference type="Pfam" id="PF12923">
    <property type="entry name" value="RRP7"/>
    <property type="match status" value="1"/>
</dbReference>